<dbReference type="GeneID" id="19951747"/>
<reference evidence="2 3" key="1">
    <citation type="submission" date="2012-04" db="EMBL/GenBank/DDBJ databases">
        <title>The Genome Sequence of Saprolegnia declina VS20.</title>
        <authorList>
            <consortium name="The Broad Institute Genome Sequencing Platform"/>
            <person name="Russ C."/>
            <person name="Nusbaum C."/>
            <person name="Tyler B."/>
            <person name="van West P."/>
            <person name="Dieguez-Uribeondo J."/>
            <person name="de Bruijn I."/>
            <person name="Tripathy S."/>
            <person name="Jiang R."/>
            <person name="Young S.K."/>
            <person name="Zeng Q."/>
            <person name="Gargeya S."/>
            <person name="Fitzgerald M."/>
            <person name="Haas B."/>
            <person name="Abouelleil A."/>
            <person name="Alvarado L."/>
            <person name="Arachchi H.M."/>
            <person name="Berlin A."/>
            <person name="Chapman S.B."/>
            <person name="Goldberg J."/>
            <person name="Griggs A."/>
            <person name="Gujja S."/>
            <person name="Hansen M."/>
            <person name="Howarth C."/>
            <person name="Imamovic A."/>
            <person name="Larimer J."/>
            <person name="McCowen C."/>
            <person name="Montmayeur A."/>
            <person name="Murphy C."/>
            <person name="Neiman D."/>
            <person name="Pearson M."/>
            <person name="Priest M."/>
            <person name="Roberts A."/>
            <person name="Saif S."/>
            <person name="Shea T."/>
            <person name="Sisk P."/>
            <person name="Sykes S."/>
            <person name="Wortman J."/>
            <person name="Nusbaum C."/>
            <person name="Birren B."/>
        </authorList>
    </citation>
    <scope>NUCLEOTIDE SEQUENCE [LARGE SCALE GENOMIC DNA]</scope>
    <source>
        <strain evidence="2 3">VS20</strain>
    </source>
</reference>
<evidence type="ECO:0000313" key="2">
    <source>
        <dbReference type="EMBL" id="EQC31421.1"/>
    </source>
</evidence>
<dbReference type="EMBL" id="JH767169">
    <property type="protein sequence ID" value="EQC31421.1"/>
    <property type="molecule type" value="Genomic_DNA"/>
</dbReference>
<dbReference type="eggNOG" id="ENOG502SMSV">
    <property type="taxonomic scope" value="Eukaryota"/>
</dbReference>
<accession>T0Q9W5</accession>
<dbReference type="RefSeq" id="XP_008615262.1">
    <property type="nucleotide sequence ID" value="XM_008617040.1"/>
</dbReference>
<gene>
    <name evidence="2" type="ORF">SDRG_11020</name>
</gene>
<name>T0Q9W5_SAPDV</name>
<proteinExistence type="predicted"/>
<keyword evidence="3" id="KW-1185">Reference proteome</keyword>
<dbReference type="OrthoDB" id="66163at2759"/>
<dbReference type="AlphaFoldDB" id="T0Q9W5"/>
<keyword evidence="1" id="KW-1133">Transmembrane helix</keyword>
<keyword evidence="1" id="KW-0812">Transmembrane</keyword>
<dbReference type="InParanoid" id="T0Q9W5"/>
<feature type="transmembrane region" description="Helical" evidence="1">
    <location>
        <begin position="519"/>
        <end position="539"/>
    </location>
</feature>
<protein>
    <submittedName>
        <fullName evidence="2">Uncharacterized protein</fullName>
    </submittedName>
</protein>
<dbReference type="Proteomes" id="UP000030762">
    <property type="component" value="Unassembled WGS sequence"/>
</dbReference>
<feature type="transmembrane region" description="Helical" evidence="1">
    <location>
        <begin position="370"/>
        <end position="395"/>
    </location>
</feature>
<keyword evidence="1" id="KW-0472">Membrane</keyword>
<sequence>MAASLGPTEHDIDVDIPLTWRKVLLTVGSYFLFFTDIPRSGLGFATLPAGYVSATETTYVDFGPYHYPIITMLRLPNGSIVASSPTAKVWSYKFDTCSVGLRTLVTSRSMTSWDPCFLYAADCPATTVDPPTLFPMLDDVVSSIAQLPTAAWRINYLFADNINDFFSFGPFKERDWRSVMTHYVPTSRTRICDPTHLPRPCFCDQLWTNFGALGVEGIGWIVDDMQSKLRLQEDRIDNKTQRIDMAIVESFDDFRAWSGGVAKAYASPFDVVALLRVQNCSDVPARTNCSTVFLADYRYEGGVGRTNTLYWYGIAHALRLVGQMYNIVRACTLLAGCYYARCTEDKYLNASLRQRLLGALCTGLRIPAQVIIYGSWLPVLLFAIAHLIDSPFLYFTIYMDLGTLNGSTRFVPSQIYTFWVLLTCHMRNVWVLSLVTKGILLAVDRHRRQTILGFRGYLLPVVSFLSVLFEIRLIVLRNTHVLRIVPAHPSGLTLFVRELHSIPSNFKFWGVYSDVKNLFISWCAVYLVFGGLLGQPLSFHTNVPNSVLRFGSRSMFSTSWHTVAPHGSLYHSRVQCHGRVSAARRSLHALVHIAWMTDPLQYVLLLWTQPVVFRYRVAPSNHIIYHALPWRELRRLHGDVDHLEGVGQALLMKLPWRERIYCQ</sequence>
<dbReference type="VEuPathDB" id="FungiDB:SDRG_11020"/>
<feature type="transmembrane region" description="Helical" evidence="1">
    <location>
        <begin position="456"/>
        <end position="475"/>
    </location>
</feature>
<evidence type="ECO:0000256" key="1">
    <source>
        <dbReference type="SAM" id="Phobius"/>
    </source>
</evidence>
<evidence type="ECO:0000313" key="3">
    <source>
        <dbReference type="Proteomes" id="UP000030762"/>
    </source>
</evidence>
<dbReference type="OMA" id="TAAWRIN"/>
<organism evidence="2 3">
    <name type="scientific">Saprolegnia diclina (strain VS20)</name>
    <dbReference type="NCBI Taxonomy" id="1156394"/>
    <lineage>
        <taxon>Eukaryota</taxon>
        <taxon>Sar</taxon>
        <taxon>Stramenopiles</taxon>
        <taxon>Oomycota</taxon>
        <taxon>Saprolegniomycetes</taxon>
        <taxon>Saprolegniales</taxon>
        <taxon>Saprolegniaceae</taxon>
        <taxon>Saprolegnia</taxon>
    </lineage>
</organism>